<keyword evidence="1" id="KW-0812">Transmembrane</keyword>
<reference evidence="3 4" key="1">
    <citation type="journal article" date="2013" name="Genome Announc.">
        <title>Draft Genome Sequence for Desulfovibrio africanus Strain PCS.</title>
        <authorList>
            <person name="Brown S.D."/>
            <person name="Utturkar S.M."/>
            <person name="Arkin A.P."/>
            <person name="Deutschbauer A.M."/>
            <person name="Elias D.A."/>
            <person name="Hazen T.C."/>
            <person name="Chakraborty R."/>
        </authorList>
    </citation>
    <scope>NUCLEOTIDE SEQUENCE [LARGE SCALE GENOMIC DNA]</scope>
    <source>
        <strain evidence="3 4">PCS</strain>
    </source>
</reference>
<dbReference type="InterPro" id="IPR036938">
    <property type="entry name" value="PAP2/HPO_sf"/>
</dbReference>
<evidence type="ECO:0000313" key="4">
    <source>
        <dbReference type="Proteomes" id="UP000011922"/>
    </source>
</evidence>
<feature type="domain" description="Phosphatidic acid phosphatase type 2/haloperoxidase" evidence="2">
    <location>
        <begin position="62"/>
        <end position="183"/>
    </location>
</feature>
<sequence>MSFATPSWDLAALVWINQTAQLKLLDFIMPIFSQQMWLWLLLGVVVVMMIFVHADIRKLMPLVCILLAVGLTDLNGNIIKKSIGRVRPKDALAETRFLDKNKWSTRPADFIQTKTHSDSLPSGHAANSMVVALLLMAWRRKLRPWALLLPLLVGYSRIYLGKHYPSDILAGWLLGLTMAFIFYPLMSRLQSAGPSSHGILSKSQLIAHRYKAREAVPL</sequence>
<name>M5PX91_DESAF</name>
<evidence type="ECO:0000259" key="2">
    <source>
        <dbReference type="SMART" id="SM00014"/>
    </source>
</evidence>
<dbReference type="OrthoDB" id="9801622at2"/>
<dbReference type="SMART" id="SM00014">
    <property type="entry name" value="acidPPc"/>
    <property type="match status" value="1"/>
</dbReference>
<dbReference type="AlphaFoldDB" id="M5PX91"/>
<dbReference type="Gene3D" id="1.20.144.10">
    <property type="entry name" value="Phosphatidic acid phosphatase type 2/haloperoxidase"/>
    <property type="match status" value="1"/>
</dbReference>
<dbReference type="InterPro" id="IPR000326">
    <property type="entry name" value="PAP2/HPO"/>
</dbReference>
<dbReference type="Pfam" id="PF01569">
    <property type="entry name" value="PAP2"/>
    <property type="match status" value="1"/>
</dbReference>
<dbReference type="Proteomes" id="UP000011922">
    <property type="component" value="Unassembled WGS sequence"/>
</dbReference>
<feature type="transmembrane region" description="Helical" evidence="1">
    <location>
        <begin position="168"/>
        <end position="186"/>
    </location>
</feature>
<evidence type="ECO:0000313" key="3">
    <source>
        <dbReference type="EMBL" id="EMG38595.1"/>
    </source>
</evidence>
<dbReference type="EMBL" id="AOSV01000003">
    <property type="protein sequence ID" value="EMG38595.1"/>
    <property type="molecule type" value="Genomic_DNA"/>
</dbReference>
<accession>M5PX91</accession>
<protein>
    <submittedName>
        <fullName evidence="3">Membrane-associated phospholipid phosphatase</fullName>
    </submittedName>
</protein>
<evidence type="ECO:0000256" key="1">
    <source>
        <dbReference type="SAM" id="Phobius"/>
    </source>
</evidence>
<dbReference type="RefSeq" id="WP_005983184.1">
    <property type="nucleotide sequence ID" value="NZ_AOSV01000003.1"/>
</dbReference>
<keyword evidence="1" id="KW-0472">Membrane</keyword>
<keyword evidence="1" id="KW-1133">Transmembrane helix</keyword>
<dbReference type="PANTHER" id="PTHR14969:SF13">
    <property type="entry name" value="AT30094P"/>
    <property type="match status" value="1"/>
</dbReference>
<gene>
    <name evidence="3" type="ORF">PCS_00225</name>
</gene>
<feature type="transmembrane region" description="Helical" evidence="1">
    <location>
        <begin position="36"/>
        <end position="54"/>
    </location>
</feature>
<organism evidence="3 4">
    <name type="scientific">Desulfocurvibacter africanus PCS</name>
    <dbReference type="NCBI Taxonomy" id="1262666"/>
    <lineage>
        <taxon>Bacteria</taxon>
        <taxon>Pseudomonadati</taxon>
        <taxon>Thermodesulfobacteriota</taxon>
        <taxon>Desulfovibrionia</taxon>
        <taxon>Desulfovibrionales</taxon>
        <taxon>Desulfovibrionaceae</taxon>
        <taxon>Desulfocurvibacter</taxon>
    </lineage>
</organism>
<proteinExistence type="predicted"/>
<dbReference type="SUPFAM" id="SSF48317">
    <property type="entry name" value="Acid phosphatase/Vanadium-dependent haloperoxidase"/>
    <property type="match status" value="1"/>
</dbReference>
<comment type="caution">
    <text evidence="3">The sequence shown here is derived from an EMBL/GenBank/DDBJ whole genome shotgun (WGS) entry which is preliminary data.</text>
</comment>
<dbReference type="PANTHER" id="PTHR14969">
    <property type="entry name" value="SPHINGOSINE-1-PHOSPHATE PHOSPHOHYDROLASE"/>
    <property type="match status" value="1"/>
</dbReference>